<accession>A0ABT4I8Z3</accession>
<comment type="caution">
    <text evidence="3">The sequence shown here is derived from an EMBL/GenBank/DDBJ whole genome shotgun (WGS) entry which is preliminary data.</text>
</comment>
<dbReference type="RefSeq" id="WP_268917658.1">
    <property type="nucleotide sequence ID" value="NZ_JAPTMY010000018.1"/>
</dbReference>
<sequence length="523" mass="50809">MTDRTGRTRKAGEADEAGAASPARRRPRWRRVLGRAVALAASAALGLAMAGLTWAGGRVPADRSAVVAAAQVPAPAGEAVYACHAAPGNTLGAVSVGRTTATTTLTSLDAAASLTYRGEALTGPATTLNEASGGVLSVNPDGTRPTGAAGVSTTLTADGDLRGLTAAPCTPPKAISWIVGGSTALGSSAELRLTNPGTTTVTATVRLYGSVGEIAPPAGGQVVVPPGRTMGVMLEAAGNDPRLALSVEAVGGTVVPALVTESLDGETAAGTEVLTGGAAPDTELTVPGVVLVEAAEQGEKAPGAAAGAPESSDAPAVRLVNPGSAPATAAISVIGPDGTRVLQGADSVTVDPGAVFDVSLSGVPAGAYGVHVSSDAPVAAGVRLVRSAGEYPARSGALLHDVAWSQAATPDAGEAGSIALPRAEGLTSQLVLTNSGSSATTVTLASADGSWSQETEVPAGTTVTPEVPGRVTALTISGPAAQQVTAAAVVTAKVGGDAAGTLIASVPAVADSTALAESELLLR</sequence>
<evidence type="ECO:0000256" key="2">
    <source>
        <dbReference type="SAM" id="Phobius"/>
    </source>
</evidence>
<name>A0ABT4I8Z3_9ACTO</name>
<proteinExistence type="predicted"/>
<feature type="transmembrane region" description="Helical" evidence="2">
    <location>
        <begin position="32"/>
        <end position="55"/>
    </location>
</feature>
<organism evidence="3 4">
    <name type="scientific">Actinomyces israelii</name>
    <dbReference type="NCBI Taxonomy" id="1659"/>
    <lineage>
        <taxon>Bacteria</taxon>
        <taxon>Bacillati</taxon>
        <taxon>Actinomycetota</taxon>
        <taxon>Actinomycetes</taxon>
        <taxon>Actinomycetales</taxon>
        <taxon>Actinomycetaceae</taxon>
        <taxon>Actinomyces</taxon>
    </lineage>
</organism>
<reference evidence="3" key="1">
    <citation type="submission" date="2022-10" db="EMBL/GenBank/DDBJ databases">
        <title>Genome sequence of Actinomyces israelii ATCC 10048.</title>
        <authorList>
            <person name="Watt R.M."/>
            <person name="Tong W.M."/>
        </authorList>
    </citation>
    <scope>NUCLEOTIDE SEQUENCE</scope>
    <source>
        <strain evidence="3">ATCC 10048</strain>
    </source>
</reference>
<dbReference type="EMBL" id="JAPTMY010000018">
    <property type="protein sequence ID" value="MCZ0858223.1"/>
    <property type="molecule type" value="Genomic_DNA"/>
</dbReference>
<keyword evidence="2" id="KW-0472">Membrane</keyword>
<keyword evidence="2" id="KW-1133">Transmembrane helix</keyword>
<keyword evidence="4" id="KW-1185">Reference proteome</keyword>
<feature type="region of interest" description="Disordered" evidence="1">
    <location>
        <begin position="1"/>
        <end position="26"/>
    </location>
</feature>
<protein>
    <submittedName>
        <fullName evidence="3">DUF5719 family protein</fullName>
    </submittedName>
</protein>
<dbReference type="InterPro" id="IPR043777">
    <property type="entry name" value="DUF5719"/>
</dbReference>
<feature type="compositionally biased region" description="Basic and acidic residues" evidence="1">
    <location>
        <begin position="1"/>
        <end position="13"/>
    </location>
</feature>
<evidence type="ECO:0000313" key="3">
    <source>
        <dbReference type="EMBL" id="MCZ0858223.1"/>
    </source>
</evidence>
<keyword evidence="2" id="KW-0812">Transmembrane</keyword>
<evidence type="ECO:0000256" key="1">
    <source>
        <dbReference type="SAM" id="MobiDB-lite"/>
    </source>
</evidence>
<dbReference type="Proteomes" id="UP001072034">
    <property type="component" value="Unassembled WGS sequence"/>
</dbReference>
<dbReference type="Pfam" id="PF18986">
    <property type="entry name" value="DUF5719"/>
    <property type="match status" value="1"/>
</dbReference>
<gene>
    <name evidence="3" type="ORF">OHJ16_09230</name>
</gene>
<evidence type="ECO:0000313" key="4">
    <source>
        <dbReference type="Proteomes" id="UP001072034"/>
    </source>
</evidence>